<protein>
    <submittedName>
        <fullName evidence="1">Helix-turn-helix protein, CopG</fullName>
    </submittedName>
</protein>
<dbReference type="RefSeq" id="WP_080798998.1">
    <property type="nucleotide sequence ID" value="NZ_LT828540.1"/>
</dbReference>
<dbReference type="Proteomes" id="UP000191931">
    <property type="component" value="Unassembled WGS sequence"/>
</dbReference>
<dbReference type="OrthoDB" id="5421722at2"/>
<accession>A0A1W1H8E5</accession>
<evidence type="ECO:0000313" key="1">
    <source>
        <dbReference type="EMBL" id="SLM28732.1"/>
    </source>
</evidence>
<dbReference type="STRING" id="1246637.MTBBW1_150003"/>
<evidence type="ECO:0000313" key="2">
    <source>
        <dbReference type="Proteomes" id="UP000191931"/>
    </source>
</evidence>
<dbReference type="GO" id="GO:0006355">
    <property type="term" value="P:regulation of DNA-templated transcription"/>
    <property type="evidence" value="ECO:0007669"/>
    <property type="project" value="InterPro"/>
</dbReference>
<name>A0A1W1H8E5_9BACT</name>
<sequence length="86" mass="9752">MASTVKTAISMQEELFEQVNSLAGKLQISRSKLFAIAVQDFIKKNENHDFLSQINKAFDDYPDSNELQVRASMKKKQAKTIGSDVW</sequence>
<reference evidence="1 2" key="1">
    <citation type="submission" date="2017-03" db="EMBL/GenBank/DDBJ databases">
        <authorList>
            <person name="Afonso C.L."/>
            <person name="Miller P.J."/>
            <person name="Scott M.A."/>
            <person name="Spackman E."/>
            <person name="Goraichik I."/>
            <person name="Dimitrov K.M."/>
            <person name="Suarez D.L."/>
            <person name="Swayne D.E."/>
        </authorList>
    </citation>
    <scope>NUCLEOTIDE SEQUENCE [LARGE SCALE GENOMIC DNA]</scope>
    <source>
        <strain evidence="1">PRJEB14757</strain>
    </source>
</reference>
<dbReference type="EMBL" id="FWEV01000057">
    <property type="protein sequence ID" value="SLM28732.1"/>
    <property type="molecule type" value="Genomic_DNA"/>
</dbReference>
<organism evidence="1 2">
    <name type="scientific">Desulfamplus magnetovallimortis</name>
    <dbReference type="NCBI Taxonomy" id="1246637"/>
    <lineage>
        <taxon>Bacteria</taxon>
        <taxon>Pseudomonadati</taxon>
        <taxon>Thermodesulfobacteriota</taxon>
        <taxon>Desulfobacteria</taxon>
        <taxon>Desulfobacterales</taxon>
        <taxon>Desulfobacteraceae</taxon>
        <taxon>Desulfamplus</taxon>
    </lineage>
</organism>
<dbReference type="Gene3D" id="1.10.1220.10">
    <property type="entry name" value="Met repressor-like"/>
    <property type="match status" value="1"/>
</dbReference>
<dbReference type="InterPro" id="IPR013321">
    <property type="entry name" value="Arc_rbn_hlx_hlx"/>
</dbReference>
<gene>
    <name evidence="1" type="ORF">MTBBW1_150003</name>
</gene>
<keyword evidence="2" id="KW-1185">Reference proteome</keyword>
<proteinExistence type="predicted"/>
<dbReference type="AlphaFoldDB" id="A0A1W1H8E5"/>